<protein>
    <submittedName>
        <fullName evidence="2">Uncharacterized protein</fullName>
    </submittedName>
</protein>
<evidence type="ECO:0000313" key="2">
    <source>
        <dbReference type="EMBL" id="MBB6058797.1"/>
    </source>
</evidence>
<gene>
    <name evidence="2" type="ORF">HNQ93_001643</name>
</gene>
<evidence type="ECO:0000256" key="1">
    <source>
        <dbReference type="SAM" id="Phobius"/>
    </source>
</evidence>
<feature type="transmembrane region" description="Helical" evidence="1">
    <location>
        <begin position="36"/>
        <end position="57"/>
    </location>
</feature>
<organism evidence="2 3">
    <name type="scientific">Hymenobacter luteus</name>
    <dbReference type="NCBI Taxonomy" id="1411122"/>
    <lineage>
        <taxon>Bacteria</taxon>
        <taxon>Pseudomonadati</taxon>
        <taxon>Bacteroidota</taxon>
        <taxon>Cytophagia</taxon>
        <taxon>Cytophagales</taxon>
        <taxon>Hymenobacteraceae</taxon>
        <taxon>Hymenobacter</taxon>
    </lineage>
</organism>
<keyword evidence="1" id="KW-1133">Transmembrane helix</keyword>
<dbReference type="Proteomes" id="UP000532746">
    <property type="component" value="Unassembled WGS sequence"/>
</dbReference>
<dbReference type="EMBL" id="JACHGG010000002">
    <property type="protein sequence ID" value="MBB6058797.1"/>
    <property type="molecule type" value="Genomic_DNA"/>
</dbReference>
<feature type="transmembrane region" description="Helical" evidence="1">
    <location>
        <begin position="66"/>
        <end position="84"/>
    </location>
</feature>
<reference evidence="2 3" key="1">
    <citation type="submission" date="2020-08" db="EMBL/GenBank/DDBJ databases">
        <title>Genomic Encyclopedia of Type Strains, Phase IV (KMG-IV): sequencing the most valuable type-strain genomes for metagenomic binning, comparative biology and taxonomic classification.</title>
        <authorList>
            <person name="Goeker M."/>
        </authorList>
    </citation>
    <scope>NUCLEOTIDE SEQUENCE [LARGE SCALE GENOMIC DNA]</scope>
    <source>
        <strain evidence="2 3">DSM 26718</strain>
    </source>
</reference>
<accession>A0A7W9SZJ6</accession>
<comment type="caution">
    <text evidence="2">The sequence shown here is derived from an EMBL/GenBank/DDBJ whole genome shotgun (WGS) entry which is preliminary data.</text>
</comment>
<name>A0A7W9SZJ6_9BACT</name>
<dbReference type="AlphaFoldDB" id="A0A7W9SZJ6"/>
<keyword evidence="1" id="KW-0812">Transmembrane</keyword>
<keyword evidence="1" id="KW-0472">Membrane</keyword>
<feature type="transmembrane region" description="Helical" evidence="1">
    <location>
        <begin position="104"/>
        <end position="122"/>
    </location>
</feature>
<dbReference type="RefSeq" id="WP_215906286.1">
    <property type="nucleotide sequence ID" value="NZ_JACHGG010000002.1"/>
</dbReference>
<proteinExistence type="predicted"/>
<sequence length="136" mass="15533">MSQPNDHLYTIPAPYRRMENLHILFWLLKDIGWCMVWKPLGILMVFPTLLIAVLITWRTRSIKAELAHNLAIVFWISANSYWMISEFVGFDTVQLGGGATGKHLALLPFLAGLLILLYYYLVQKPREARAETVAAS</sequence>
<keyword evidence="3" id="KW-1185">Reference proteome</keyword>
<evidence type="ECO:0000313" key="3">
    <source>
        <dbReference type="Proteomes" id="UP000532746"/>
    </source>
</evidence>